<gene>
    <name evidence="3" type="ORF">SSE37_08133</name>
</gene>
<organism evidence="3 4">
    <name type="scientific">Sagittula stellata (strain ATCC 700073 / DSM 11524 / E-37)</name>
    <dbReference type="NCBI Taxonomy" id="388399"/>
    <lineage>
        <taxon>Bacteria</taxon>
        <taxon>Pseudomonadati</taxon>
        <taxon>Pseudomonadota</taxon>
        <taxon>Alphaproteobacteria</taxon>
        <taxon>Rhodobacterales</taxon>
        <taxon>Roseobacteraceae</taxon>
        <taxon>Sagittula</taxon>
    </lineage>
</organism>
<name>A3JZ58_SAGS3</name>
<proteinExistence type="predicted"/>
<accession>A3JZ58</accession>
<dbReference type="InterPro" id="IPR036869">
    <property type="entry name" value="J_dom_sf"/>
</dbReference>
<feature type="compositionally biased region" description="Low complexity" evidence="1">
    <location>
        <begin position="99"/>
        <end position="111"/>
    </location>
</feature>
<dbReference type="SUPFAM" id="SSF46565">
    <property type="entry name" value="Chaperone J-domain"/>
    <property type="match status" value="1"/>
</dbReference>
<comment type="caution">
    <text evidence="3">The sequence shown here is derived from an EMBL/GenBank/DDBJ whole genome shotgun (WGS) entry which is preliminary data.</text>
</comment>
<evidence type="ECO:0000259" key="2">
    <source>
        <dbReference type="PROSITE" id="PS50076"/>
    </source>
</evidence>
<sequence>MTRTAARTPYEILGVSAFDDRATIRKAWKRLVRANHPDRCPADAARLTRRLADLNAAYDKLRHHVPATGRGAAGTNREADTRPEAKARPKSDAPRRTQAHAQAKAGSGAKKNASEQPKAKPTATRSRQETRAPSLSPAQRAALQKATASFSTARAAFETACKAQVAIAA</sequence>
<dbReference type="Pfam" id="PF00226">
    <property type="entry name" value="DnaJ"/>
    <property type="match status" value="1"/>
</dbReference>
<feature type="compositionally biased region" description="Basic and acidic residues" evidence="1">
    <location>
        <begin position="77"/>
        <end position="95"/>
    </location>
</feature>
<dbReference type="PROSITE" id="PS50076">
    <property type="entry name" value="DNAJ_2"/>
    <property type="match status" value="1"/>
</dbReference>
<dbReference type="Proteomes" id="UP000005713">
    <property type="component" value="Unassembled WGS sequence"/>
</dbReference>
<keyword evidence="4" id="KW-1185">Reference proteome</keyword>
<dbReference type="AlphaFoldDB" id="A3JZ58"/>
<dbReference type="CDD" id="cd06257">
    <property type="entry name" value="DnaJ"/>
    <property type="match status" value="1"/>
</dbReference>
<dbReference type="OrthoDB" id="9786294at2"/>
<evidence type="ECO:0000313" key="3">
    <source>
        <dbReference type="EMBL" id="EBA09761.1"/>
    </source>
</evidence>
<dbReference type="SMART" id="SM00271">
    <property type="entry name" value="DnaJ"/>
    <property type="match status" value="1"/>
</dbReference>
<dbReference type="EMBL" id="AAYA01000002">
    <property type="protein sequence ID" value="EBA09761.1"/>
    <property type="molecule type" value="Genomic_DNA"/>
</dbReference>
<reference evidence="3 4" key="1">
    <citation type="submission" date="2006-06" db="EMBL/GenBank/DDBJ databases">
        <authorList>
            <person name="Moran M.A."/>
            <person name="Ferriera S."/>
            <person name="Johnson J."/>
            <person name="Kravitz S."/>
            <person name="Beeson K."/>
            <person name="Sutton G."/>
            <person name="Rogers Y.-H."/>
            <person name="Friedman R."/>
            <person name="Frazier M."/>
            <person name="Venter J.C."/>
        </authorList>
    </citation>
    <scope>NUCLEOTIDE SEQUENCE [LARGE SCALE GENOMIC DNA]</scope>
    <source>
        <strain evidence="3 4">E-37</strain>
    </source>
</reference>
<feature type="domain" description="J" evidence="2">
    <location>
        <begin position="8"/>
        <end position="66"/>
    </location>
</feature>
<feature type="region of interest" description="Disordered" evidence="1">
    <location>
        <begin position="63"/>
        <end position="149"/>
    </location>
</feature>
<evidence type="ECO:0000313" key="4">
    <source>
        <dbReference type="Proteomes" id="UP000005713"/>
    </source>
</evidence>
<protein>
    <recommendedName>
        <fullName evidence="2">J domain-containing protein</fullName>
    </recommendedName>
</protein>
<evidence type="ECO:0000256" key="1">
    <source>
        <dbReference type="SAM" id="MobiDB-lite"/>
    </source>
</evidence>
<dbReference type="RefSeq" id="WP_005855958.1">
    <property type="nucleotide sequence ID" value="NZ_AAYA01000002.1"/>
</dbReference>
<dbReference type="InterPro" id="IPR001623">
    <property type="entry name" value="DnaJ_domain"/>
</dbReference>
<dbReference type="Gene3D" id="1.10.287.110">
    <property type="entry name" value="DnaJ domain"/>
    <property type="match status" value="1"/>
</dbReference>